<dbReference type="EMBL" id="CP065053">
    <property type="protein sequence ID" value="QPI52214.1"/>
    <property type="molecule type" value="Genomic_DNA"/>
</dbReference>
<reference evidence="6 7" key="1">
    <citation type="submission" date="2020-11" db="EMBL/GenBank/DDBJ databases">
        <authorList>
            <person name="Sun Q."/>
        </authorList>
    </citation>
    <scope>NUCLEOTIDE SEQUENCE [LARGE SCALE GENOMIC DNA]</scope>
    <source>
        <strain evidence="6 7">P8398</strain>
    </source>
</reference>
<evidence type="ECO:0000259" key="5">
    <source>
        <dbReference type="Pfam" id="PF07940"/>
    </source>
</evidence>
<evidence type="ECO:0000256" key="1">
    <source>
        <dbReference type="ARBA" id="ARBA00004418"/>
    </source>
</evidence>
<sequence>MTLLLTLGCIGSVQATDAELDTAISKLSEVNSTTKPHPRFLNGSTEFKGIVNKAINTDEGKYALNNVIRVFSGGPKSATGDGRYSVEKLKTVYVTQLDSFKVGNIDSTTWNEISRQVEATAEAAYAYYVEGDPTYLAEVTKRLDVLAQPIIDRGCREYPVNGTAISIGDTNYYRREYVWYFGLAYDFAQQGLTDVYKKKIADVIAKCVAVAAPSTLASVNTPNTYQNMESNTLAKFAAGMLLVHNDAEFVKDDIKPAFDYLPAMTKAYVGRLHMFGGNDGGYANSSAYSLFDTAPYLPMWDVFDRVLGYSPYEKRDFVKYLPNFELFTLPPESPEGAFGDGAEVDRTEERARFLRAIFSRSASSQVSRWFKNTYLNNIRLNSPANAQYASPKYGDIQRLDFLLSPSEDSTVVAEPTPYLRYWFPSVGIGAMHSSLSDPNRTSVFFKSGPFGSENHAHADQNSFVIYHKGKVFASDSGVNADYGHAHRINYSKTTKAHNAITYDQGIGQELGDVYGSDKAKGKLLSANDGVSWGQPLTKGTVQYDLVTGDASEAYGKTNGVLNLKKALRTLVFIRPSTVVVYDQLESAAKKWEYNLHTVVEPKLNSTSNEDVVTIDGVRMCVQVKSAGPIARETPALGYPANATPQDGKPIRHDHWWSRYVYQTANTKGMFVSVYRLDCPAIEASTPYTISVTDSANATVTLPGAKVVLSNGVVTVQ</sequence>
<dbReference type="Proteomes" id="UP000662888">
    <property type="component" value="Chromosome"/>
</dbReference>
<dbReference type="Gene3D" id="2.70.98.70">
    <property type="match status" value="1"/>
</dbReference>
<comment type="subcellular location">
    <subcellularLocation>
        <location evidence="1">Periplasm</location>
    </subcellularLocation>
</comment>
<evidence type="ECO:0000313" key="7">
    <source>
        <dbReference type="Proteomes" id="UP000662888"/>
    </source>
</evidence>
<proteinExistence type="predicted"/>
<name>A0AA48WIG7_9BURK</name>
<dbReference type="PANTHER" id="PTHR39210">
    <property type="entry name" value="HEPARIN-SULFATE LYASE"/>
    <property type="match status" value="1"/>
</dbReference>
<dbReference type="SUPFAM" id="SSF48230">
    <property type="entry name" value="Chondroitin AC/alginate lyase"/>
    <property type="match status" value="1"/>
</dbReference>
<dbReference type="InterPro" id="IPR012480">
    <property type="entry name" value="Hepar_II_III_C"/>
</dbReference>
<evidence type="ECO:0000256" key="4">
    <source>
        <dbReference type="ARBA" id="ARBA00023239"/>
    </source>
</evidence>
<keyword evidence="2" id="KW-0732">Signal</keyword>
<keyword evidence="3" id="KW-0574">Periplasm</keyword>
<dbReference type="RefSeq" id="WP_206091696.1">
    <property type="nucleotide sequence ID" value="NZ_CP065053.1"/>
</dbReference>
<organism evidence="6 7">
    <name type="scientific">Massilia antarctica</name>
    <dbReference type="NCBI Taxonomy" id="2765360"/>
    <lineage>
        <taxon>Bacteria</taxon>
        <taxon>Pseudomonadati</taxon>
        <taxon>Pseudomonadota</taxon>
        <taxon>Betaproteobacteria</taxon>
        <taxon>Burkholderiales</taxon>
        <taxon>Oxalobacteraceae</taxon>
        <taxon>Telluria group</taxon>
        <taxon>Massilia</taxon>
    </lineage>
</organism>
<accession>A0AA48WIG7</accession>
<dbReference type="Gene3D" id="1.50.10.100">
    <property type="entry name" value="Chondroitin AC/alginate lyase"/>
    <property type="match status" value="1"/>
</dbReference>
<feature type="domain" description="Heparinase II/III-like C-terminal" evidence="5">
    <location>
        <begin position="422"/>
        <end position="626"/>
    </location>
</feature>
<gene>
    <name evidence="6" type="ORF">IV454_12425</name>
</gene>
<dbReference type="InterPro" id="IPR008929">
    <property type="entry name" value="Chondroitin_lyas"/>
</dbReference>
<keyword evidence="7" id="KW-1185">Reference proteome</keyword>
<keyword evidence="4" id="KW-0456">Lyase</keyword>
<dbReference type="Pfam" id="PF07940">
    <property type="entry name" value="Hepar_II_III_C"/>
    <property type="match status" value="1"/>
</dbReference>
<protein>
    <submittedName>
        <fullName evidence="6">Heparinase II/III-family protein</fullName>
    </submittedName>
</protein>
<evidence type="ECO:0000313" key="6">
    <source>
        <dbReference type="EMBL" id="QPI52214.1"/>
    </source>
</evidence>
<dbReference type="PANTHER" id="PTHR39210:SF1">
    <property type="entry name" value="HEPARIN-SULFATE LYASE"/>
    <property type="match status" value="1"/>
</dbReference>
<evidence type="ECO:0000256" key="2">
    <source>
        <dbReference type="ARBA" id="ARBA00022729"/>
    </source>
</evidence>
<evidence type="ECO:0000256" key="3">
    <source>
        <dbReference type="ARBA" id="ARBA00022764"/>
    </source>
</evidence>